<proteinExistence type="predicted"/>
<comment type="caution">
    <text evidence="1">The sequence shown here is derived from an EMBL/GenBank/DDBJ whole genome shotgun (WGS) entry which is preliminary data.</text>
</comment>
<keyword evidence="2" id="KW-1185">Reference proteome</keyword>
<sequence>MADFGNPFDSFGGAFGTGGMEFSGSGVPTDDAFEIRRKRIVKALIEGETGVQFESLALFAEPLFSLYELNPAEAFTLKTDPDKAPDEVVALMETARVLWAFFSLSPSSRAHRRQALVEQLVGGEAEEDDMLGLEGVIEAAEIHWQALLPEEIEMAQKTGHEVLSFDDLLHHAAFRIDADQDPVHAGFGDGELSETEARALFAQPLLEAPEVMLDADAFDSALERADAYWDAAQSGDTPEAIAQALSPDDGGDVEEARTMLARYAKLFPKRSE</sequence>
<dbReference type="InParanoid" id="A0A259TX94"/>
<dbReference type="OrthoDB" id="9831857at2"/>
<protein>
    <submittedName>
        <fullName evidence="1">Uncharacterized protein</fullName>
    </submittedName>
</protein>
<gene>
    <name evidence="1" type="ORF">BSZ36_03840</name>
</gene>
<evidence type="ECO:0000313" key="1">
    <source>
        <dbReference type="EMBL" id="OZC02194.1"/>
    </source>
</evidence>
<accession>A0A259TX94</accession>
<name>A0A259TX94_9BACT</name>
<dbReference type="AlphaFoldDB" id="A0A259TX94"/>
<organism evidence="1 2">
    <name type="scientific">Rubricoccus marinus</name>
    <dbReference type="NCBI Taxonomy" id="716817"/>
    <lineage>
        <taxon>Bacteria</taxon>
        <taxon>Pseudomonadati</taxon>
        <taxon>Rhodothermota</taxon>
        <taxon>Rhodothermia</taxon>
        <taxon>Rhodothermales</taxon>
        <taxon>Rubricoccaceae</taxon>
        <taxon>Rubricoccus</taxon>
    </lineage>
</organism>
<dbReference type="Proteomes" id="UP000216446">
    <property type="component" value="Unassembled WGS sequence"/>
</dbReference>
<evidence type="ECO:0000313" key="2">
    <source>
        <dbReference type="Proteomes" id="UP000216446"/>
    </source>
</evidence>
<reference evidence="1 2" key="1">
    <citation type="submission" date="2016-11" db="EMBL/GenBank/DDBJ databases">
        <title>Study of marine rhodopsin-containing bacteria.</title>
        <authorList>
            <person name="Yoshizawa S."/>
            <person name="Kumagai Y."/>
            <person name="Kogure K."/>
        </authorList>
    </citation>
    <scope>NUCLEOTIDE SEQUENCE [LARGE SCALE GENOMIC DNA]</scope>
    <source>
        <strain evidence="1 2">SG-29</strain>
    </source>
</reference>
<dbReference type="RefSeq" id="WP_094546190.1">
    <property type="nucleotide sequence ID" value="NZ_MQWB01000001.1"/>
</dbReference>
<dbReference type="EMBL" id="MQWB01000001">
    <property type="protein sequence ID" value="OZC02194.1"/>
    <property type="molecule type" value="Genomic_DNA"/>
</dbReference>